<protein>
    <submittedName>
        <fullName evidence="1">Uncharacterized protein</fullName>
    </submittedName>
</protein>
<dbReference type="AlphaFoldDB" id="A0A3P6FBT0"/>
<dbReference type="EMBL" id="LR031877">
    <property type="protein sequence ID" value="VDD46906.1"/>
    <property type="molecule type" value="Genomic_DNA"/>
</dbReference>
<sequence>MRFPQQEVTCGGKALRGLNVCVEVVKNKLAPGKKRSEAYAKEGNSHLIEREVVDGKDAAKSIWWKIKRGP</sequence>
<gene>
    <name evidence="1" type="ORF">BOLC5T34453H</name>
</gene>
<accession>A0A3P6FBT0</accession>
<organism evidence="1">
    <name type="scientific">Brassica oleracea</name>
    <name type="common">Wild cabbage</name>
    <dbReference type="NCBI Taxonomy" id="3712"/>
    <lineage>
        <taxon>Eukaryota</taxon>
        <taxon>Viridiplantae</taxon>
        <taxon>Streptophyta</taxon>
        <taxon>Embryophyta</taxon>
        <taxon>Tracheophyta</taxon>
        <taxon>Spermatophyta</taxon>
        <taxon>Magnoliopsida</taxon>
        <taxon>eudicotyledons</taxon>
        <taxon>Gunneridae</taxon>
        <taxon>Pentapetalae</taxon>
        <taxon>rosids</taxon>
        <taxon>malvids</taxon>
        <taxon>Brassicales</taxon>
        <taxon>Brassicaceae</taxon>
        <taxon>Brassiceae</taxon>
        <taxon>Brassica</taxon>
    </lineage>
</organism>
<proteinExistence type="predicted"/>
<name>A0A3P6FBT0_BRAOL</name>
<reference evidence="1" key="1">
    <citation type="submission" date="2018-11" db="EMBL/GenBank/DDBJ databases">
        <authorList>
            <consortium name="Genoscope - CEA"/>
            <person name="William W."/>
        </authorList>
    </citation>
    <scope>NUCLEOTIDE SEQUENCE</scope>
</reference>
<evidence type="ECO:0000313" key="1">
    <source>
        <dbReference type="EMBL" id="VDD46906.1"/>
    </source>
</evidence>